<accession>A0A438MYU3</accession>
<comment type="caution">
    <text evidence="3">The sequence shown here is derived from an EMBL/GenBank/DDBJ whole genome shotgun (WGS) entry which is preliminary data.</text>
</comment>
<feature type="compositionally biased region" description="Polar residues" evidence="1">
    <location>
        <begin position="739"/>
        <end position="751"/>
    </location>
</feature>
<feature type="domain" description="CRIB" evidence="2">
    <location>
        <begin position="184"/>
        <end position="197"/>
    </location>
</feature>
<feature type="compositionally biased region" description="Basic and acidic residues" evidence="1">
    <location>
        <begin position="40"/>
        <end position="57"/>
    </location>
</feature>
<sequence length="751" mass="81589">MGRFIWAQGHSKQGSDKMHAIAHDWFSKDTAEPSRQALNDLKKEYSVPSVDSRDGSPRHKGRSRSNTVNSSLSLYARSLSDVSNEHSSRPGSRQSLAGTSRSPSDRTESTAKNLISRGTRMLKRQGSMLNLLPLQSESARGDNREDHVSTHRLFAGSPKRKSSVRAHLTTSNGEMPGPDLKKAISPPFDFQHLTHADQAQFQRLNTVTKTQLVSEFHAIRSEQQAEDVLRGIPTSDLPIATSQSEVIVEEPFASRITDIPTLPTTPTRPLPPPKDGLLPPFSPPEFRMSRSMENFSRPTRLSIIASDLNSHHDPSQLPFMNPINRNSIIGKPLPLVPDAVHAVSTRDDIALPLRTIPLPSPPKLVTEVIPEEEEDKTILISAHSPVAPQPMSLRGTQSPSANQVSPNIRRISQSSDEMRFDRAYDNVMSMVTADDIPSTPVSPGPQGANSEESPSLGVQQADMESWEDAIDYSWDHPTDDDPFPESGSGKPINAAPHSLGRLFQDRFLLIEQATAEDASSSASTPLMMQATTKAPLTRFGLVPSASFDEPASPLLGLGIDALTTFPSVSPPQKMTSIVDGHDMAVEAASDYRRSPKSTMSKSSSQESIILSIASSIAGTHRSSNSSTSLSDFAHLANFGDAMDKLDTESTTIAPVDEVERISKETIRDSSQTSPSTPASQPDECTEVASAPRGIEEMWSSSRITIPDRKSSISAGDATQAMGGRRRANTGSSRPRRNTRVSYSLFPTTTST</sequence>
<gene>
    <name evidence="3" type="ORF">B0A52_08229</name>
</gene>
<evidence type="ECO:0000256" key="1">
    <source>
        <dbReference type="SAM" id="MobiDB-lite"/>
    </source>
</evidence>
<organism evidence="3 4">
    <name type="scientific">Exophiala mesophila</name>
    <name type="common">Black yeast-like fungus</name>
    <dbReference type="NCBI Taxonomy" id="212818"/>
    <lineage>
        <taxon>Eukaryota</taxon>
        <taxon>Fungi</taxon>
        <taxon>Dikarya</taxon>
        <taxon>Ascomycota</taxon>
        <taxon>Pezizomycotina</taxon>
        <taxon>Eurotiomycetes</taxon>
        <taxon>Chaetothyriomycetidae</taxon>
        <taxon>Chaetothyriales</taxon>
        <taxon>Herpotrichiellaceae</taxon>
        <taxon>Exophiala</taxon>
    </lineage>
</organism>
<feature type="compositionally biased region" description="Polar residues" evidence="1">
    <location>
        <begin position="64"/>
        <end position="73"/>
    </location>
</feature>
<feature type="region of interest" description="Disordered" evidence="1">
    <location>
        <begin position="474"/>
        <end position="494"/>
    </location>
</feature>
<name>A0A438MYU3_EXOME</name>
<dbReference type="InterPro" id="IPR000095">
    <property type="entry name" value="CRIB_dom"/>
</dbReference>
<dbReference type="AlphaFoldDB" id="A0A438MYU3"/>
<evidence type="ECO:0000313" key="3">
    <source>
        <dbReference type="EMBL" id="RVX68090.1"/>
    </source>
</evidence>
<dbReference type="OrthoDB" id="24581at2759"/>
<evidence type="ECO:0000313" key="4">
    <source>
        <dbReference type="Proteomes" id="UP000288859"/>
    </source>
</evidence>
<proteinExistence type="predicted"/>
<feature type="compositionally biased region" description="Basic and acidic residues" evidence="1">
    <location>
        <begin position="657"/>
        <end position="667"/>
    </location>
</feature>
<feature type="region of interest" description="Disordered" evidence="1">
    <location>
        <begin position="433"/>
        <end position="461"/>
    </location>
</feature>
<evidence type="ECO:0000259" key="2">
    <source>
        <dbReference type="PROSITE" id="PS50108"/>
    </source>
</evidence>
<feature type="region of interest" description="Disordered" evidence="1">
    <location>
        <begin position="649"/>
        <end position="751"/>
    </location>
</feature>
<feature type="compositionally biased region" description="Low complexity" evidence="1">
    <location>
        <begin position="669"/>
        <end position="681"/>
    </location>
</feature>
<reference evidence="3 4" key="1">
    <citation type="submission" date="2017-03" db="EMBL/GenBank/DDBJ databases">
        <title>Genomes of endolithic fungi from Antarctica.</title>
        <authorList>
            <person name="Coleine C."/>
            <person name="Masonjones S."/>
            <person name="Stajich J.E."/>
        </authorList>
    </citation>
    <scope>NUCLEOTIDE SEQUENCE [LARGE SCALE GENOMIC DNA]</scope>
    <source>
        <strain evidence="3 4">CCFEE 6314</strain>
    </source>
</reference>
<feature type="region of interest" description="Disordered" evidence="1">
    <location>
        <begin position="40"/>
        <end position="124"/>
    </location>
</feature>
<protein>
    <recommendedName>
        <fullName evidence="2">CRIB domain-containing protein</fullName>
    </recommendedName>
</protein>
<feature type="compositionally biased region" description="Polar residues" evidence="1">
    <location>
        <begin position="89"/>
        <end position="102"/>
    </location>
</feature>
<dbReference type="PROSITE" id="PS50108">
    <property type="entry name" value="CRIB"/>
    <property type="match status" value="1"/>
</dbReference>
<dbReference type="VEuPathDB" id="FungiDB:PV10_05670"/>
<dbReference type="EMBL" id="NAJM01000041">
    <property type="protein sequence ID" value="RVX68090.1"/>
    <property type="molecule type" value="Genomic_DNA"/>
</dbReference>
<dbReference type="Proteomes" id="UP000288859">
    <property type="component" value="Unassembled WGS sequence"/>
</dbReference>
<feature type="compositionally biased region" description="Polar residues" evidence="1">
    <location>
        <begin position="447"/>
        <end position="458"/>
    </location>
</feature>
<feature type="compositionally biased region" description="Basic residues" evidence="1">
    <location>
        <begin position="723"/>
        <end position="738"/>
    </location>
</feature>